<dbReference type="Pfam" id="PF01471">
    <property type="entry name" value="PG_binding_1"/>
    <property type="match status" value="1"/>
</dbReference>
<dbReference type="InterPro" id="IPR036365">
    <property type="entry name" value="PGBD-like_sf"/>
</dbReference>
<dbReference type="InterPro" id="IPR002477">
    <property type="entry name" value="Peptidoglycan-bd-like"/>
</dbReference>
<dbReference type="RefSeq" id="WP_344127796.1">
    <property type="nucleotide sequence ID" value="NZ_BAAALT010000037.1"/>
</dbReference>
<evidence type="ECO:0000259" key="3">
    <source>
        <dbReference type="Pfam" id="PF01471"/>
    </source>
</evidence>
<dbReference type="InterPro" id="IPR017853">
    <property type="entry name" value="GH"/>
</dbReference>
<sequence>MSTAFTLRRSVVAAVVAVLAGILVLPPPPAAAATATVFPLTAGHYFGRDGAAAKMHAGRTPVERRAIRRIQTRLQQLKIVPIRRARVTGRYDAATATAVGTFQRSRDLRVTRRVDRVTWAALFAPVPSRSPYNMITTPIFGWDASDFDYQRGMRTTHLAAARREGVRFFTHKITEGTRTVHYHAGEMVRAAQVAGIRLVGVYVVVRTPGNNSHGTLAAQADFALAELDRQLPEWRTIPGFFFQVDVEPWSYDNVRPELGVELGRLLRQRTGRGVVLYAPRWAYGDKIGGTDPLWASNYTASGAPAPFWTQWARTPGIEGHPGLTPYSGRTPTILQFTSNATIGGQHETDANVSPLTEAALARALGVKKIK</sequence>
<feature type="signal peptide" evidence="2">
    <location>
        <begin position="1"/>
        <end position="32"/>
    </location>
</feature>
<evidence type="ECO:0000256" key="1">
    <source>
        <dbReference type="ARBA" id="ARBA00010646"/>
    </source>
</evidence>
<evidence type="ECO:0000313" key="4">
    <source>
        <dbReference type="EMBL" id="GAA1794597.1"/>
    </source>
</evidence>
<accession>A0ABP4XX79</accession>
<reference evidence="5" key="1">
    <citation type="journal article" date="2019" name="Int. J. Syst. Evol. Microbiol.">
        <title>The Global Catalogue of Microorganisms (GCM) 10K type strain sequencing project: providing services to taxonomists for standard genome sequencing and annotation.</title>
        <authorList>
            <consortium name="The Broad Institute Genomics Platform"/>
            <consortium name="The Broad Institute Genome Sequencing Center for Infectious Disease"/>
            <person name="Wu L."/>
            <person name="Ma J."/>
        </authorList>
    </citation>
    <scope>NUCLEOTIDE SEQUENCE [LARGE SCALE GENOMIC DNA]</scope>
    <source>
        <strain evidence="5">JCM 13250</strain>
    </source>
</reference>
<gene>
    <name evidence="4" type="ORF">GCM10009682_15420</name>
</gene>
<proteinExistence type="inferred from homology"/>
<dbReference type="SUPFAM" id="SSF47090">
    <property type="entry name" value="PGBD-like"/>
    <property type="match status" value="1"/>
</dbReference>
<evidence type="ECO:0000256" key="2">
    <source>
        <dbReference type="SAM" id="SignalP"/>
    </source>
</evidence>
<name>A0ABP4XX79_9ACTN</name>
<dbReference type="Gene3D" id="3.20.20.80">
    <property type="entry name" value="Glycosidases"/>
    <property type="match status" value="1"/>
</dbReference>
<comment type="similarity">
    <text evidence="1">Belongs to the glycosyl hydrolase 25 family.</text>
</comment>
<keyword evidence="5" id="KW-1185">Reference proteome</keyword>
<comment type="caution">
    <text evidence="4">The sequence shown here is derived from an EMBL/GenBank/DDBJ whole genome shotgun (WGS) entry which is preliminary data.</text>
</comment>
<organism evidence="4 5">
    <name type="scientific">Luedemannella flava</name>
    <dbReference type="NCBI Taxonomy" id="349316"/>
    <lineage>
        <taxon>Bacteria</taxon>
        <taxon>Bacillati</taxon>
        <taxon>Actinomycetota</taxon>
        <taxon>Actinomycetes</taxon>
        <taxon>Micromonosporales</taxon>
        <taxon>Micromonosporaceae</taxon>
        <taxon>Luedemannella</taxon>
    </lineage>
</organism>
<keyword evidence="2" id="KW-0732">Signal</keyword>
<dbReference type="InterPro" id="IPR002053">
    <property type="entry name" value="Glyco_hydro_25"/>
</dbReference>
<dbReference type="Gene3D" id="1.10.101.10">
    <property type="entry name" value="PGBD-like superfamily/PGBD"/>
    <property type="match status" value="1"/>
</dbReference>
<protein>
    <recommendedName>
        <fullName evidence="3">Peptidoglycan binding-like domain-containing protein</fullName>
    </recommendedName>
</protein>
<evidence type="ECO:0000313" key="5">
    <source>
        <dbReference type="Proteomes" id="UP001500218"/>
    </source>
</evidence>
<dbReference type="SUPFAM" id="SSF51445">
    <property type="entry name" value="(Trans)glycosidases"/>
    <property type="match status" value="1"/>
</dbReference>
<dbReference type="InterPro" id="IPR036366">
    <property type="entry name" value="PGBDSf"/>
</dbReference>
<dbReference type="EMBL" id="BAAALT010000037">
    <property type="protein sequence ID" value="GAA1794597.1"/>
    <property type="molecule type" value="Genomic_DNA"/>
</dbReference>
<feature type="domain" description="Peptidoglycan binding-like" evidence="3">
    <location>
        <begin position="66"/>
        <end position="122"/>
    </location>
</feature>
<dbReference type="Proteomes" id="UP001500218">
    <property type="component" value="Unassembled WGS sequence"/>
</dbReference>
<dbReference type="Pfam" id="PF01183">
    <property type="entry name" value="Glyco_hydro_25"/>
    <property type="match status" value="1"/>
</dbReference>
<feature type="chain" id="PRO_5045784779" description="Peptidoglycan binding-like domain-containing protein" evidence="2">
    <location>
        <begin position="33"/>
        <end position="370"/>
    </location>
</feature>